<dbReference type="RefSeq" id="WP_010009168.1">
    <property type="nucleotide sequence ID" value="NZ_AZCN01000073.1"/>
</dbReference>
<dbReference type="UniPathway" id="UPA00223"/>
<dbReference type="PRINTS" id="PR00143">
    <property type="entry name" value="CITRTSNTHASE"/>
</dbReference>
<dbReference type="PATRIC" id="fig|913848.6.peg.2309"/>
<dbReference type="PANTHER" id="PTHR11739">
    <property type="entry name" value="CITRATE SYNTHASE"/>
    <property type="match status" value="1"/>
</dbReference>
<dbReference type="GO" id="GO:0036440">
    <property type="term" value="F:citrate synthase activity"/>
    <property type="evidence" value="ECO:0007669"/>
    <property type="project" value="UniProtKB-EC"/>
</dbReference>
<dbReference type="GO" id="GO:0005829">
    <property type="term" value="C:cytosol"/>
    <property type="evidence" value="ECO:0007669"/>
    <property type="project" value="TreeGrafter"/>
</dbReference>
<evidence type="ECO:0000256" key="3">
    <source>
        <dbReference type="ARBA" id="ARBA00022679"/>
    </source>
</evidence>
<dbReference type="AlphaFoldDB" id="A0A0R1F5Z7"/>
<feature type="active site" evidence="6">
    <location>
        <position position="302"/>
    </location>
</feature>
<dbReference type="PIRSF" id="PIRSF001369">
    <property type="entry name" value="Citrate_synth"/>
    <property type="match status" value="1"/>
</dbReference>
<evidence type="ECO:0000313" key="8">
    <source>
        <dbReference type="EMBL" id="KRK14626.1"/>
    </source>
</evidence>
<evidence type="ECO:0000256" key="1">
    <source>
        <dbReference type="ARBA" id="ARBA00005163"/>
    </source>
</evidence>
<dbReference type="PANTHER" id="PTHR11739:SF4">
    <property type="entry name" value="CITRATE SYNTHASE, PEROXISOMAL"/>
    <property type="match status" value="1"/>
</dbReference>
<dbReference type="GeneID" id="65918130"/>
<evidence type="ECO:0000313" key="9">
    <source>
        <dbReference type="Proteomes" id="UP000051181"/>
    </source>
</evidence>
<dbReference type="InterPro" id="IPR002020">
    <property type="entry name" value="Citrate_synthase"/>
</dbReference>
<dbReference type="InterPro" id="IPR016142">
    <property type="entry name" value="Citrate_synth-like_lrg_a-sub"/>
</dbReference>
<evidence type="ECO:0000256" key="6">
    <source>
        <dbReference type="PIRSR" id="PIRSR001369-1"/>
    </source>
</evidence>
<accession>A0A0R1F5Z7</accession>
<gene>
    <name evidence="8" type="ORF">FD22_GL002263</name>
</gene>
<dbReference type="Gene3D" id="1.10.230.10">
    <property type="entry name" value="Cytochrome P450-Terp, domain 2"/>
    <property type="match status" value="1"/>
</dbReference>
<dbReference type="eggNOG" id="COG0372">
    <property type="taxonomic scope" value="Bacteria"/>
</dbReference>
<organism evidence="8 9">
    <name type="scientific">Loigolactobacillus coryniformis subsp. coryniformis KCTC 3167 = DSM 20001</name>
    <dbReference type="NCBI Taxonomy" id="913848"/>
    <lineage>
        <taxon>Bacteria</taxon>
        <taxon>Bacillati</taxon>
        <taxon>Bacillota</taxon>
        <taxon>Bacilli</taxon>
        <taxon>Lactobacillales</taxon>
        <taxon>Lactobacillaceae</taxon>
        <taxon>Loigolactobacillus</taxon>
    </lineage>
</organism>
<dbReference type="InterPro" id="IPR016143">
    <property type="entry name" value="Citrate_synth-like_sm_a-sub"/>
</dbReference>
<dbReference type="InterPro" id="IPR024176">
    <property type="entry name" value="Citrate_synthase_bac-typ"/>
</dbReference>
<dbReference type="Pfam" id="PF00285">
    <property type="entry name" value="Citrate_synt"/>
    <property type="match status" value="1"/>
</dbReference>
<keyword evidence="3 5" id="KW-0808">Transferase</keyword>
<reference evidence="8 9" key="1">
    <citation type="journal article" date="2015" name="Genome Announc.">
        <title>Expanding the biotechnology potential of lactobacilli through comparative genomics of 213 strains and associated genera.</title>
        <authorList>
            <person name="Sun Z."/>
            <person name="Harris H.M."/>
            <person name="McCann A."/>
            <person name="Guo C."/>
            <person name="Argimon S."/>
            <person name="Zhang W."/>
            <person name="Yang X."/>
            <person name="Jeffery I.B."/>
            <person name="Cooney J.C."/>
            <person name="Kagawa T.F."/>
            <person name="Liu W."/>
            <person name="Song Y."/>
            <person name="Salvetti E."/>
            <person name="Wrobel A."/>
            <person name="Rasinkangas P."/>
            <person name="Parkhill J."/>
            <person name="Rea M.C."/>
            <person name="O'Sullivan O."/>
            <person name="Ritari J."/>
            <person name="Douillard F.P."/>
            <person name="Paul Ross R."/>
            <person name="Yang R."/>
            <person name="Briner A.E."/>
            <person name="Felis G.E."/>
            <person name="de Vos W.M."/>
            <person name="Barrangou R."/>
            <person name="Klaenhammer T.R."/>
            <person name="Caufield P.W."/>
            <person name="Cui Y."/>
            <person name="Zhang H."/>
            <person name="O'Toole P.W."/>
        </authorList>
    </citation>
    <scope>NUCLEOTIDE SEQUENCE [LARGE SCALE GENOMIC DNA]</scope>
    <source>
        <strain evidence="8 9">DSM 20001</strain>
    </source>
</reference>
<dbReference type="InterPro" id="IPR036969">
    <property type="entry name" value="Citrate_synthase_sf"/>
</dbReference>
<comment type="pathway">
    <text evidence="1">Carbohydrate metabolism; tricarboxylic acid cycle.</text>
</comment>
<protein>
    <recommendedName>
        <fullName evidence="5">Citrate synthase</fullName>
    </recommendedName>
</protein>
<comment type="similarity">
    <text evidence="2 5 7">Belongs to the citrate synthase family.</text>
</comment>
<dbReference type="PROSITE" id="PS00480">
    <property type="entry name" value="CITRATE_SYNTHASE"/>
    <property type="match status" value="1"/>
</dbReference>
<evidence type="ECO:0000256" key="7">
    <source>
        <dbReference type="RuleBase" id="RU003406"/>
    </source>
</evidence>
<dbReference type="GO" id="GO:0005975">
    <property type="term" value="P:carbohydrate metabolic process"/>
    <property type="evidence" value="ECO:0007669"/>
    <property type="project" value="TreeGrafter"/>
</dbReference>
<evidence type="ECO:0000256" key="2">
    <source>
        <dbReference type="ARBA" id="ARBA00010566"/>
    </source>
</evidence>
<dbReference type="GO" id="GO:0006099">
    <property type="term" value="P:tricarboxylic acid cycle"/>
    <property type="evidence" value="ECO:0007669"/>
    <property type="project" value="UniProtKB-UniPathway"/>
</dbReference>
<comment type="catalytic activity">
    <reaction evidence="4">
        <text>oxaloacetate + acetyl-CoA + H2O = citrate + CoA + H(+)</text>
        <dbReference type="Rhea" id="RHEA:16845"/>
        <dbReference type="ChEBI" id="CHEBI:15377"/>
        <dbReference type="ChEBI" id="CHEBI:15378"/>
        <dbReference type="ChEBI" id="CHEBI:16452"/>
        <dbReference type="ChEBI" id="CHEBI:16947"/>
        <dbReference type="ChEBI" id="CHEBI:57287"/>
        <dbReference type="ChEBI" id="CHEBI:57288"/>
        <dbReference type="EC" id="2.3.3.16"/>
    </reaction>
</comment>
<comment type="caution">
    <text evidence="8">The sequence shown here is derived from an EMBL/GenBank/DDBJ whole genome shotgun (WGS) entry which is preliminary data.</text>
</comment>
<feature type="active site" evidence="6">
    <location>
        <position position="251"/>
    </location>
</feature>
<dbReference type="SUPFAM" id="SSF48256">
    <property type="entry name" value="Citrate synthase"/>
    <property type="match status" value="1"/>
</dbReference>
<dbReference type="Proteomes" id="UP000051181">
    <property type="component" value="Unassembled WGS sequence"/>
</dbReference>
<proteinExistence type="inferred from homology"/>
<dbReference type="InterPro" id="IPR019810">
    <property type="entry name" value="Citrate_synthase_AS"/>
</dbReference>
<evidence type="ECO:0000256" key="4">
    <source>
        <dbReference type="ARBA" id="ARBA00049288"/>
    </source>
</evidence>
<dbReference type="EMBL" id="AZCN01000073">
    <property type="protein sequence ID" value="KRK14626.1"/>
    <property type="molecule type" value="Genomic_DNA"/>
</dbReference>
<dbReference type="Gene3D" id="1.10.580.10">
    <property type="entry name" value="Citrate Synthase, domain 1"/>
    <property type="match status" value="1"/>
</dbReference>
<name>A0A0R1F5Z7_9LACO</name>
<evidence type="ECO:0000256" key="5">
    <source>
        <dbReference type="PIRNR" id="PIRNR001369"/>
    </source>
</evidence>
<sequence>MDLPKGLAGVVIADTAISSTKNDMLTYAGYPITELIANNVPYEAVVFLLWHQRLPTNAELKNFRAALFAEMELAPDFLDTLKKISKIQRHPMSLLRTSVSFLGSTESKAESNATAIQAKMLMIVAMIVRLRAGKKPLKARRKLDFAGNFVYLLTGKVPSAAENDLFNKVLLLHADHEFNASTFTARVAASTNADEYSCLTAAICALKGPLHGGANEQVYLLLDGIRSSGQTVAEYLGSRLANHEKIMGFGHRIYKHGDPRAFYLHDYAKIMAQHYDQMALFNLAEAVAAYMWQTKQLKPNVDFYAAIIYHCLGVPHDIFTPIFAVSRTAGWLAHIREQKAASYLIRPSSHYTGVYDKKVPSELQLSDLTPRPFKQEGGAAL</sequence>